<evidence type="ECO:0000256" key="2">
    <source>
        <dbReference type="SAM" id="SignalP"/>
    </source>
</evidence>
<protein>
    <recommendedName>
        <fullName evidence="3">AMIN-like domain-containing protein</fullName>
    </recommendedName>
</protein>
<dbReference type="Pfam" id="PF24837">
    <property type="entry name" value="AMIN-like"/>
    <property type="match status" value="1"/>
</dbReference>
<keyword evidence="5" id="KW-1185">Reference proteome</keyword>
<dbReference type="AlphaFoldDB" id="A0A1H6Z918"/>
<feature type="domain" description="AMIN-like" evidence="3">
    <location>
        <begin position="85"/>
        <end position="207"/>
    </location>
</feature>
<dbReference type="InterPro" id="IPR056303">
    <property type="entry name" value="AMIN-like"/>
</dbReference>
<evidence type="ECO:0000259" key="3">
    <source>
        <dbReference type="Pfam" id="PF24837"/>
    </source>
</evidence>
<dbReference type="STRING" id="1144548.SAMN05443287_104522"/>
<accession>A0A1H6Z918</accession>
<dbReference type="PROSITE" id="PS51257">
    <property type="entry name" value="PROKAR_LIPOPROTEIN"/>
    <property type="match status" value="1"/>
</dbReference>
<organism evidence="4 5">
    <name type="scientific">Micromonospora phaseoli</name>
    <dbReference type="NCBI Taxonomy" id="1144548"/>
    <lineage>
        <taxon>Bacteria</taxon>
        <taxon>Bacillati</taxon>
        <taxon>Actinomycetota</taxon>
        <taxon>Actinomycetes</taxon>
        <taxon>Micromonosporales</taxon>
        <taxon>Micromonosporaceae</taxon>
        <taxon>Micromonospora</taxon>
    </lineage>
</organism>
<reference evidence="5" key="1">
    <citation type="submission" date="2016-10" db="EMBL/GenBank/DDBJ databases">
        <authorList>
            <person name="Varghese N."/>
            <person name="Submissions S."/>
        </authorList>
    </citation>
    <scope>NUCLEOTIDE SEQUENCE [LARGE SCALE GENOMIC DNA]</scope>
    <source>
        <strain evidence="5">CGMCC 4.7038</strain>
    </source>
</reference>
<keyword evidence="2" id="KW-0732">Signal</keyword>
<feature type="signal peptide" evidence="2">
    <location>
        <begin position="1"/>
        <end position="22"/>
    </location>
</feature>
<proteinExistence type="predicted"/>
<feature type="region of interest" description="Disordered" evidence="1">
    <location>
        <begin position="31"/>
        <end position="76"/>
    </location>
</feature>
<dbReference type="EMBL" id="FNYV01000004">
    <property type="protein sequence ID" value="SEJ46162.1"/>
    <property type="molecule type" value="Genomic_DNA"/>
</dbReference>
<name>A0A1H6Z918_9ACTN</name>
<feature type="compositionally biased region" description="Low complexity" evidence="1">
    <location>
        <begin position="43"/>
        <end position="61"/>
    </location>
</feature>
<evidence type="ECO:0000313" key="5">
    <source>
        <dbReference type="Proteomes" id="UP000198707"/>
    </source>
</evidence>
<feature type="chain" id="PRO_5039476592" description="AMIN-like domain-containing protein" evidence="2">
    <location>
        <begin position="23"/>
        <end position="208"/>
    </location>
</feature>
<gene>
    <name evidence="4" type="ORF">SAMN05443287_104522</name>
</gene>
<sequence>MRRLSRAVTAALLCIATAGVLGGCGNRGHDNAGPAQTGSPGASAPTDPSTHTTSPTTRPGSEASAGWSTGPLAIDRSVPVPPVPTLLRIRSATHSGYDRITFDFAGSLPGYRVRYVDTVTADASGRTVRMPGRRYLQIRFEPAQAHSDTGDPVTPRRRTFGYPMLRGYVVNGDYEGVLNVALGLDDVVGFRVGEIPGTPGRIYLDVAA</sequence>
<evidence type="ECO:0000256" key="1">
    <source>
        <dbReference type="SAM" id="MobiDB-lite"/>
    </source>
</evidence>
<evidence type="ECO:0000313" key="4">
    <source>
        <dbReference type="EMBL" id="SEJ46162.1"/>
    </source>
</evidence>
<dbReference type="Proteomes" id="UP000198707">
    <property type="component" value="Unassembled WGS sequence"/>
</dbReference>